<protein>
    <submittedName>
        <fullName evidence="6">SAM-dependent methyltransferase, type 11</fullName>
    </submittedName>
</protein>
<keyword evidence="7" id="KW-1185">Reference proteome</keyword>
<dbReference type="AlphaFoldDB" id="B9M2E9"/>
<dbReference type="Pfam" id="PF08241">
    <property type="entry name" value="Methyltransf_11"/>
    <property type="match status" value="1"/>
</dbReference>
<keyword evidence="1 6" id="KW-0489">Methyltransferase</keyword>
<dbReference type="GO" id="GO:0010420">
    <property type="term" value="F:polyprenyldihydroxybenzoate methyltransferase activity"/>
    <property type="evidence" value="ECO:0007669"/>
    <property type="project" value="InterPro"/>
</dbReference>
<dbReference type="KEGG" id="geo:Geob_0966"/>
<dbReference type="Gene3D" id="3.40.50.150">
    <property type="entry name" value="Vaccinia Virus protein VP39"/>
    <property type="match status" value="1"/>
</dbReference>
<dbReference type="GO" id="GO:0061542">
    <property type="term" value="F:3-demethylubiquinol 3-O-methyltransferase activity"/>
    <property type="evidence" value="ECO:0007669"/>
    <property type="project" value="InterPro"/>
</dbReference>
<dbReference type="PANTHER" id="PTHR43464:SF19">
    <property type="entry name" value="UBIQUINONE BIOSYNTHESIS O-METHYLTRANSFERASE, MITOCHONDRIAL"/>
    <property type="match status" value="1"/>
</dbReference>
<dbReference type="NCBIfam" id="TIGR01983">
    <property type="entry name" value="UbiG"/>
    <property type="match status" value="1"/>
</dbReference>
<keyword evidence="2 6" id="KW-0808">Transferase</keyword>
<keyword evidence="3" id="KW-0831">Ubiquinone biosynthesis</keyword>
<evidence type="ECO:0000256" key="1">
    <source>
        <dbReference type="ARBA" id="ARBA00022603"/>
    </source>
</evidence>
<dbReference type="eggNOG" id="COG2227">
    <property type="taxonomic scope" value="Bacteria"/>
</dbReference>
<dbReference type="Proteomes" id="UP000007721">
    <property type="component" value="Chromosome"/>
</dbReference>
<keyword evidence="4" id="KW-0949">S-adenosyl-L-methionine</keyword>
<evidence type="ECO:0000313" key="7">
    <source>
        <dbReference type="Proteomes" id="UP000007721"/>
    </source>
</evidence>
<dbReference type="InterPro" id="IPR013216">
    <property type="entry name" value="Methyltransf_11"/>
</dbReference>
<reference evidence="6 7" key="1">
    <citation type="submission" date="2009-01" db="EMBL/GenBank/DDBJ databases">
        <title>Complete sequence of Geobacter sp. FRC-32.</title>
        <authorList>
            <consortium name="US DOE Joint Genome Institute"/>
            <person name="Lucas S."/>
            <person name="Copeland A."/>
            <person name="Lapidus A."/>
            <person name="Glavina del Rio T."/>
            <person name="Dalin E."/>
            <person name="Tice H."/>
            <person name="Bruce D."/>
            <person name="Goodwin L."/>
            <person name="Pitluck S."/>
            <person name="Saunders E."/>
            <person name="Brettin T."/>
            <person name="Detter J.C."/>
            <person name="Han C."/>
            <person name="Larimer F."/>
            <person name="Land M."/>
            <person name="Hauser L."/>
            <person name="Kyrpides N."/>
            <person name="Ovchinnikova G."/>
            <person name="Kostka J."/>
            <person name="Richardson P."/>
        </authorList>
    </citation>
    <scope>NUCLEOTIDE SEQUENCE [LARGE SCALE GENOMIC DNA]</scope>
    <source>
        <strain evidence="7">DSM 22248 / JCM 15807 / FRC-32</strain>
    </source>
</reference>
<evidence type="ECO:0000313" key="6">
    <source>
        <dbReference type="EMBL" id="ACM19328.1"/>
    </source>
</evidence>
<dbReference type="HOGENOM" id="CLU_042432_4_1_7"/>
<dbReference type="InterPro" id="IPR010233">
    <property type="entry name" value="UbiG_MeTrfase"/>
</dbReference>
<sequence>MAIFDRDPWWQPRSALYMLKTALNPVRINYFRERLHGRQGGTALEVGCGGGILSEEIAALGFTTTGIDPSAAALQVAADHAKAGGLSIGYLQAVGENLPFPDNSFDVAFCCDVLEHVQDQTRTVAEIARVLKPGGIFCYDTINRTLASWLVAIGVLQKWKRWAVMPPELHTWNKFIKPEELKMLLEKSHLGWREHRGIKPATSPIRTLSYLRRRARGEWNYKDLALRLQLIEGRCTKVMYMGYAVKDTMPLRLERKGV</sequence>
<dbReference type="InterPro" id="IPR029063">
    <property type="entry name" value="SAM-dependent_MTases_sf"/>
</dbReference>
<dbReference type="SUPFAM" id="SSF53335">
    <property type="entry name" value="S-adenosyl-L-methionine-dependent methyltransferases"/>
    <property type="match status" value="1"/>
</dbReference>
<dbReference type="PANTHER" id="PTHR43464">
    <property type="entry name" value="METHYLTRANSFERASE"/>
    <property type="match status" value="1"/>
</dbReference>
<dbReference type="STRING" id="316067.Geob_0966"/>
<name>B9M2E9_GEODF</name>
<feature type="domain" description="Methyltransferase type 11" evidence="5">
    <location>
        <begin position="44"/>
        <end position="138"/>
    </location>
</feature>
<evidence type="ECO:0000256" key="4">
    <source>
        <dbReference type="ARBA" id="ARBA00022691"/>
    </source>
</evidence>
<dbReference type="CDD" id="cd02440">
    <property type="entry name" value="AdoMet_MTases"/>
    <property type="match status" value="1"/>
</dbReference>
<dbReference type="EMBL" id="CP001390">
    <property type="protein sequence ID" value="ACM19328.1"/>
    <property type="molecule type" value="Genomic_DNA"/>
</dbReference>
<evidence type="ECO:0000256" key="2">
    <source>
        <dbReference type="ARBA" id="ARBA00022679"/>
    </source>
</evidence>
<organism evidence="6 7">
    <name type="scientific">Geotalea daltonii (strain DSM 22248 / JCM 15807 / FRC-32)</name>
    <name type="common">Geobacter daltonii</name>
    <dbReference type="NCBI Taxonomy" id="316067"/>
    <lineage>
        <taxon>Bacteria</taxon>
        <taxon>Pseudomonadati</taxon>
        <taxon>Thermodesulfobacteriota</taxon>
        <taxon>Desulfuromonadia</taxon>
        <taxon>Geobacterales</taxon>
        <taxon>Geobacteraceae</taxon>
        <taxon>Geotalea</taxon>
    </lineage>
</organism>
<dbReference type="GO" id="GO:0032259">
    <property type="term" value="P:methylation"/>
    <property type="evidence" value="ECO:0007669"/>
    <property type="project" value="UniProtKB-KW"/>
</dbReference>
<dbReference type="RefSeq" id="WP_012646057.1">
    <property type="nucleotide sequence ID" value="NC_011979.1"/>
</dbReference>
<proteinExistence type="predicted"/>
<gene>
    <name evidence="6" type="ordered locus">Geob_0966</name>
</gene>
<evidence type="ECO:0000259" key="5">
    <source>
        <dbReference type="Pfam" id="PF08241"/>
    </source>
</evidence>
<accession>B9M2E9</accession>
<evidence type="ECO:0000256" key="3">
    <source>
        <dbReference type="ARBA" id="ARBA00022688"/>
    </source>
</evidence>